<protein>
    <recommendedName>
        <fullName evidence="1">PiggyBac transposable element-derived protein domain-containing protein</fullName>
    </recommendedName>
</protein>
<proteinExistence type="predicted"/>
<dbReference type="PANTHER" id="PTHR47055">
    <property type="entry name" value="DDE_TNP_1_7 DOMAIN-CONTAINING PROTEIN"/>
    <property type="match status" value="1"/>
</dbReference>
<gene>
    <name evidence="2" type="ORF">PARMNEM_LOCUS12162</name>
</gene>
<evidence type="ECO:0000313" key="2">
    <source>
        <dbReference type="EMBL" id="CAK1592118.1"/>
    </source>
</evidence>
<dbReference type="InterPro" id="IPR029526">
    <property type="entry name" value="PGBD"/>
</dbReference>
<comment type="caution">
    <text evidence="2">The sequence shown here is derived from an EMBL/GenBank/DDBJ whole genome shotgun (WGS) entry which is preliminary data.</text>
</comment>
<dbReference type="PANTHER" id="PTHR47055:SF3">
    <property type="entry name" value="PHORBOL-ESTER_DAG-TYPE DOMAIN-CONTAINING PROTEIN"/>
    <property type="match status" value="1"/>
</dbReference>
<feature type="domain" description="PiggyBac transposable element-derived protein" evidence="1">
    <location>
        <begin position="2"/>
        <end position="102"/>
    </location>
</feature>
<name>A0AAV1L9X3_9NEOP</name>
<dbReference type="InterPro" id="IPR052638">
    <property type="entry name" value="PiggyBac_TE-derived"/>
</dbReference>
<dbReference type="EMBL" id="CAVLGL010000087">
    <property type="protein sequence ID" value="CAK1592118.1"/>
    <property type="molecule type" value="Genomic_DNA"/>
</dbReference>
<dbReference type="Proteomes" id="UP001314205">
    <property type="component" value="Unassembled WGS sequence"/>
</dbReference>
<organism evidence="2 3">
    <name type="scientific">Parnassius mnemosyne</name>
    <name type="common">clouded apollo</name>
    <dbReference type="NCBI Taxonomy" id="213953"/>
    <lineage>
        <taxon>Eukaryota</taxon>
        <taxon>Metazoa</taxon>
        <taxon>Ecdysozoa</taxon>
        <taxon>Arthropoda</taxon>
        <taxon>Hexapoda</taxon>
        <taxon>Insecta</taxon>
        <taxon>Pterygota</taxon>
        <taxon>Neoptera</taxon>
        <taxon>Endopterygota</taxon>
        <taxon>Lepidoptera</taxon>
        <taxon>Glossata</taxon>
        <taxon>Ditrysia</taxon>
        <taxon>Papilionoidea</taxon>
        <taxon>Papilionidae</taxon>
        <taxon>Parnassiinae</taxon>
        <taxon>Parnassini</taxon>
        <taxon>Parnassius</taxon>
        <taxon>Driopa</taxon>
    </lineage>
</organism>
<keyword evidence="3" id="KW-1185">Reference proteome</keyword>
<dbReference type="AlphaFoldDB" id="A0AAV1L9X3"/>
<dbReference type="GO" id="GO:0043565">
    <property type="term" value="F:sequence-specific DNA binding"/>
    <property type="evidence" value="ECO:0007669"/>
    <property type="project" value="TreeGrafter"/>
</dbReference>
<sequence>MAKVHPLFDMLNKKNLQYAVIEKDISIDESMIPYHGRHGCKQHIRFGFKTWVAALRLGYCLHADLYQVKSVGVTTGLGQHVVSKLMTEIKAAYENTNFSVYVCLQGYP</sequence>
<dbReference type="Pfam" id="PF13843">
    <property type="entry name" value="DDE_Tnp_1_7"/>
    <property type="match status" value="1"/>
</dbReference>
<evidence type="ECO:0000259" key="1">
    <source>
        <dbReference type="Pfam" id="PF13843"/>
    </source>
</evidence>
<accession>A0AAV1L9X3</accession>
<evidence type="ECO:0000313" key="3">
    <source>
        <dbReference type="Proteomes" id="UP001314205"/>
    </source>
</evidence>
<reference evidence="2 3" key="1">
    <citation type="submission" date="2023-11" db="EMBL/GenBank/DDBJ databases">
        <authorList>
            <person name="Hedman E."/>
            <person name="Englund M."/>
            <person name="Stromberg M."/>
            <person name="Nyberg Akerstrom W."/>
            <person name="Nylinder S."/>
            <person name="Jareborg N."/>
            <person name="Kallberg Y."/>
            <person name="Kronander E."/>
        </authorList>
    </citation>
    <scope>NUCLEOTIDE SEQUENCE [LARGE SCALE GENOMIC DNA]</scope>
</reference>